<dbReference type="Proteomes" id="UP000585749">
    <property type="component" value="Unassembled WGS sequence"/>
</dbReference>
<name>A0A4Y4G698_WEIHE</name>
<reference evidence="2 5" key="2">
    <citation type="submission" date="2020-04" db="EMBL/GenBank/DDBJ databases">
        <title>MicrobeNet Type strains.</title>
        <authorList>
            <person name="Nicholson A.C."/>
        </authorList>
    </citation>
    <scope>NUCLEOTIDE SEQUENCE [LARGE SCALE GENOMIC DNA]</scope>
    <source>
        <strain evidence="2 5">CCUG 33494</strain>
    </source>
</reference>
<comment type="caution">
    <text evidence="2">The sequence shown here is derived from an EMBL/GenBank/DDBJ whole genome shotgun (WGS) entry which is preliminary data.</text>
</comment>
<keyword evidence="4" id="KW-1185">Reference proteome</keyword>
<dbReference type="EMBL" id="FMAW01000003">
    <property type="protein sequence ID" value="SCB83648.1"/>
    <property type="molecule type" value="Genomic_DNA"/>
</dbReference>
<dbReference type="Proteomes" id="UP000182448">
    <property type="component" value="Unassembled WGS sequence"/>
</dbReference>
<proteinExistence type="predicted"/>
<dbReference type="GeneID" id="72423580"/>
<evidence type="ECO:0000313" key="2">
    <source>
        <dbReference type="EMBL" id="NKY66495.1"/>
    </source>
</evidence>
<dbReference type="AlphaFoldDB" id="A0A4Y4G698"/>
<organism evidence="2 5">
    <name type="scientific">Weissella hellenica</name>
    <dbReference type="NCBI Taxonomy" id="46256"/>
    <lineage>
        <taxon>Bacteria</taxon>
        <taxon>Bacillati</taxon>
        <taxon>Bacillota</taxon>
        <taxon>Bacilli</taxon>
        <taxon>Lactobacillales</taxon>
        <taxon>Lactobacillaceae</taxon>
        <taxon>Weissella</taxon>
    </lineage>
</organism>
<gene>
    <name evidence="3" type="ORF">GA0061075_103133</name>
    <name evidence="2" type="ORF">HF960_02100</name>
</gene>
<dbReference type="EMBL" id="JAAXPM010000002">
    <property type="protein sequence ID" value="NKY66495.1"/>
    <property type="molecule type" value="Genomic_DNA"/>
</dbReference>
<evidence type="ECO:0000313" key="4">
    <source>
        <dbReference type="Proteomes" id="UP000182448"/>
    </source>
</evidence>
<evidence type="ECO:0000313" key="5">
    <source>
        <dbReference type="Proteomes" id="UP000585749"/>
    </source>
</evidence>
<evidence type="ECO:0000256" key="1">
    <source>
        <dbReference type="SAM" id="Phobius"/>
    </source>
</evidence>
<keyword evidence="1" id="KW-1133">Transmembrane helix</keyword>
<keyword evidence="1" id="KW-0812">Transmembrane</keyword>
<evidence type="ECO:0000313" key="3">
    <source>
        <dbReference type="EMBL" id="SCB83648.1"/>
    </source>
</evidence>
<feature type="transmembrane region" description="Helical" evidence="1">
    <location>
        <begin position="12"/>
        <end position="35"/>
    </location>
</feature>
<sequence>MRTPTTQPTKRFYFIWGGLSVVAIVIGFVFIFMGANQKATQTEQQDHL</sequence>
<reference evidence="3 4" key="1">
    <citation type="submission" date="2016-08" db="EMBL/GenBank/DDBJ databases">
        <authorList>
            <person name="Varghese N."/>
            <person name="Submissions Spin"/>
        </authorList>
    </citation>
    <scope>NUCLEOTIDE SEQUENCE [LARGE SCALE GENOMIC DNA]</scope>
    <source>
        <strain evidence="3 4">R-53116</strain>
    </source>
</reference>
<protein>
    <submittedName>
        <fullName evidence="2">Uncharacterized protein</fullName>
    </submittedName>
</protein>
<keyword evidence="1" id="KW-0472">Membrane</keyword>
<accession>A0A4Y4G698</accession>
<dbReference type="RefSeq" id="WP_168388696.1">
    <property type="nucleotide sequence ID" value="NZ_BJEG01000018.1"/>
</dbReference>